<dbReference type="CDD" id="cd05685">
    <property type="entry name" value="S1_Tex"/>
    <property type="match status" value="1"/>
</dbReference>
<dbReference type="FunFam" id="3.30.420.140:FF:000001">
    <property type="entry name" value="RNA-binding transcriptional accessory protein"/>
    <property type="match status" value="1"/>
</dbReference>
<dbReference type="KEGG" id="bsto:C0V70_09615"/>
<dbReference type="RefSeq" id="WP_102243647.1">
    <property type="nucleotide sequence ID" value="NZ_CP025704.1"/>
</dbReference>
<dbReference type="GO" id="GO:0006412">
    <property type="term" value="P:translation"/>
    <property type="evidence" value="ECO:0007669"/>
    <property type="project" value="TreeGrafter"/>
</dbReference>
<reference evidence="2 3" key="1">
    <citation type="submission" date="2018-01" db="EMBL/GenBank/DDBJ databases">
        <title>Complete genome sequence of Bacteriovorax stolpii DSM12778.</title>
        <authorList>
            <person name="Tang B."/>
            <person name="Chang J."/>
        </authorList>
    </citation>
    <scope>NUCLEOTIDE SEQUENCE [LARGE SCALE GENOMIC DNA]</scope>
    <source>
        <strain evidence="2 3">DSM 12778</strain>
    </source>
</reference>
<dbReference type="Gene3D" id="1.10.10.650">
    <property type="entry name" value="RuvA domain 2-like"/>
    <property type="match status" value="1"/>
</dbReference>
<dbReference type="Pfam" id="PF16921">
    <property type="entry name" value="Tex_YqgF"/>
    <property type="match status" value="1"/>
</dbReference>
<dbReference type="PANTHER" id="PTHR10724:SF10">
    <property type="entry name" value="S1 RNA-BINDING DOMAIN-CONTAINING PROTEIN 1"/>
    <property type="match status" value="1"/>
</dbReference>
<dbReference type="Pfam" id="PF09371">
    <property type="entry name" value="Tex_N"/>
    <property type="match status" value="1"/>
</dbReference>
<dbReference type="InterPro" id="IPR044146">
    <property type="entry name" value="S1_Tex"/>
</dbReference>
<dbReference type="FunFam" id="2.40.50.140:FF:000051">
    <property type="entry name" value="RNA-binding transcriptional accessory protein"/>
    <property type="match status" value="1"/>
</dbReference>
<dbReference type="InterPro" id="IPR023319">
    <property type="entry name" value="Tex-like_HTH_dom_sf"/>
</dbReference>
<dbReference type="Pfam" id="PF17674">
    <property type="entry name" value="HHH_9"/>
    <property type="match status" value="1"/>
</dbReference>
<dbReference type="InterPro" id="IPR010994">
    <property type="entry name" value="RuvA_2-like"/>
</dbReference>
<dbReference type="InterPro" id="IPR012340">
    <property type="entry name" value="NA-bd_OB-fold"/>
</dbReference>
<dbReference type="GO" id="GO:0003729">
    <property type="term" value="F:mRNA binding"/>
    <property type="evidence" value="ECO:0007669"/>
    <property type="project" value="TreeGrafter"/>
</dbReference>
<keyword evidence="3" id="KW-1185">Reference proteome</keyword>
<dbReference type="Pfam" id="PF22706">
    <property type="entry name" value="Tex_central_region"/>
    <property type="match status" value="1"/>
</dbReference>
<dbReference type="InterPro" id="IPR012337">
    <property type="entry name" value="RNaseH-like_sf"/>
</dbReference>
<feature type="compositionally biased region" description="Polar residues" evidence="1">
    <location>
        <begin position="726"/>
        <end position="736"/>
    </location>
</feature>
<dbReference type="Gene3D" id="3.30.420.140">
    <property type="entry name" value="YqgF/RNase H-like domain"/>
    <property type="match status" value="1"/>
</dbReference>
<feature type="region of interest" description="Disordered" evidence="1">
    <location>
        <begin position="726"/>
        <end position="763"/>
    </location>
</feature>
<dbReference type="SUPFAM" id="SSF158832">
    <property type="entry name" value="Tex N-terminal region-like"/>
    <property type="match status" value="1"/>
</dbReference>
<evidence type="ECO:0000313" key="2">
    <source>
        <dbReference type="EMBL" id="AUN98356.1"/>
    </source>
</evidence>
<dbReference type="InterPro" id="IPR037027">
    <property type="entry name" value="YqgF/RNaseH-like_dom_sf"/>
</dbReference>
<dbReference type="EMBL" id="CP025704">
    <property type="protein sequence ID" value="AUN98356.1"/>
    <property type="molecule type" value="Genomic_DNA"/>
</dbReference>
<dbReference type="Gene3D" id="2.40.50.140">
    <property type="entry name" value="Nucleic acid-binding proteins"/>
    <property type="match status" value="1"/>
</dbReference>
<evidence type="ECO:0000256" key="1">
    <source>
        <dbReference type="SAM" id="MobiDB-lite"/>
    </source>
</evidence>
<dbReference type="GO" id="GO:0003735">
    <property type="term" value="F:structural constituent of ribosome"/>
    <property type="evidence" value="ECO:0007669"/>
    <property type="project" value="TreeGrafter"/>
</dbReference>
<dbReference type="InterPro" id="IPR050437">
    <property type="entry name" value="Ribos_protein_bS1-like"/>
</dbReference>
<dbReference type="GO" id="GO:0006139">
    <property type="term" value="P:nucleobase-containing compound metabolic process"/>
    <property type="evidence" value="ECO:0007669"/>
    <property type="project" value="InterPro"/>
</dbReference>
<dbReference type="Pfam" id="PF12836">
    <property type="entry name" value="HHH_3"/>
    <property type="match status" value="1"/>
</dbReference>
<name>A0A2K9NS55_BACTC</name>
<dbReference type="InterPro" id="IPR023323">
    <property type="entry name" value="Tex-like_dom_sf"/>
</dbReference>
<protein>
    <submittedName>
        <fullName evidence="2">RNA-binding transcriptional accessory protein</fullName>
    </submittedName>
</protein>
<evidence type="ECO:0000313" key="3">
    <source>
        <dbReference type="Proteomes" id="UP000235584"/>
    </source>
</evidence>
<dbReference type="SUPFAM" id="SSF47781">
    <property type="entry name" value="RuvA domain 2-like"/>
    <property type="match status" value="2"/>
</dbReference>
<dbReference type="AlphaFoldDB" id="A0A2K9NS55"/>
<dbReference type="PROSITE" id="PS50126">
    <property type="entry name" value="S1"/>
    <property type="match status" value="1"/>
</dbReference>
<dbReference type="SUPFAM" id="SSF53098">
    <property type="entry name" value="Ribonuclease H-like"/>
    <property type="match status" value="1"/>
</dbReference>
<dbReference type="SUPFAM" id="SSF50249">
    <property type="entry name" value="Nucleic acid-binding proteins"/>
    <property type="match status" value="1"/>
</dbReference>
<dbReference type="GO" id="GO:0005737">
    <property type="term" value="C:cytoplasm"/>
    <property type="evidence" value="ECO:0007669"/>
    <property type="project" value="UniProtKB-ARBA"/>
</dbReference>
<organism evidence="2 3">
    <name type="scientific">Bacteriovorax stolpii</name>
    <name type="common">Bdellovibrio stolpii</name>
    <dbReference type="NCBI Taxonomy" id="960"/>
    <lineage>
        <taxon>Bacteria</taxon>
        <taxon>Pseudomonadati</taxon>
        <taxon>Bdellovibrionota</taxon>
        <taxon>Bacteriovoracia</taxon>
        <taxon>Bacteriovoracales</taxon>
        <taxon>Bacteriovoracaceae</taxon>
        <taxon>Bacteriovorax</taxon>
    </lineage>
</organism>
<gene>
    <name evidence="2" type="ORF">C0V70_09615</name>
</gene>
<dbReference type="InterPro" id="IPR032639">
    <property type="entry name" value="Tex_YqgF"/>
</dbReference>
<dbReference type="SMART" id="SM00732">
    <property type="entry name" value="YqgFc"/>
    <property type="match status" value="1"/>
</dbReference>
<dbReference type="SMART" id="SM00316">
    <property type="entry name" value="S1"/>
    <property type="match status" value="1"/>
</dbReference>
<dbReference type="Pfam" id="PF00575">
    <property type="entry name" value="S1"/>
    <property type="match status" value="1"/>
</dbReference>
<dbReference type="InterPro" id="IPR003029">
    <property type="entry name" value="S1_domain"/>
</dbReference>
<dbReference type="Gene3D" id="1.10.3500.10">
    <property type="entry name" value="Tex N-terminal region-like"/>
    <property type="match status" value="1"/>
</dbReference>
<dbReference type="FunFam" id="1.10.10.650:FF:000001">
    <property type="entry name" value="S1 RNA-binding domain 1"/>
    <property type="match status" value="1"/>
</dbReference>
<dbReference type="InterPro" id="IPR018974">
    <property type="entry name" value="Tex-like_N"/>
</dbReference>
<dbReference type="InterPro" id="IPR006641">
    <property type="entry name" value="YqgF/RNaseH-like_dom"/>
</dbReference>
<dbReference type="Gene3D" id="1.10.150.310">
    <property type="entry name" value="Tex RuvX-like domain-like"/>
    <property type="match status" value="1"/>
</dbReference>
<dbReference type="Proteomes" id="UP000235584">
    <property type="component" value="Chromosome"/>
</dbReference>
<dbReference type="InterPro" id="IPR041692">
    <property type="entry name" value="HHH_9"/>
</dbReference>
<sequence length="775" mass="86461">MSLEQNAVIFAAQETQINARNVLAVLNLLITEQSTVPFVARYRKEATGGMDEVQIRNIHEAYENYLEREKRREYILDAIKKMEQMTPELEKKIKAADTINQLEDLYAPYKAKKKSKGMLAKEAGLEPLANIILGTPKTKEQLKAEFGDQFNKPDLKIKSFEDAYSGAFDIIIETMAHDTEVKDTLRADFWKDAVLKSTKRDKAEEEDKEWMKYKDYFEFSQKISELKEPKAGHRFLAMRRGMTSKTLKVDVVFPEEVALGLLKKKFFGAGNLGCLLDLELAAKKAYMNYIYPSLDLEVKSELKRISDETAINVFGVNLKNLLLQPYLGPKAVIGVDPGVRTGCKIAIVDNTGKFLADCVIYPHEPMKKVKESATILDAIIEQFKVHHIAIGNGTYGRETLAFIQENVKLVKEGKVNATMISEAGASVYSASEIAAEEFPDKDVTVRGAISIARRFQDPLAELVKIDPKSIGVGQYQHDVNQARLKKSLEGVVESCVNFVGVDINTASAPLLAYVSGIGPGLAGNVVKYRDSHGAFKNRKEILKVTRFSPKVFEQAAGFLRIYNGEEPLDATFIHPERYDLLASWAKKNNVNTKELVGDKELIAKLERDSSLKAELGELTFNDIVKALKAPSQDPRTEFKSFEYRKDVSKITDLKIGEWYPGLVTNITQFGAFVDIGIKENGLLHVSQISDNFVEDAMTALKVGQEVKVQVMDIDYDRGRISLTAKQGAQVNRSAQATPGERPQRSGPSKRDMEKAQAPAPALKNNAFAGLKNLKL</sequence>
<proteinExistence type="predicted"/>
<dbReference type="PANTHER" id="PTHR10724">
    <property type="entry name" value="30S RIBOSOMAL PROTEIN S1"/>
    <property type="match status" value="1"/>
</dbReference>
<dbReference type="InterPro" id="IPR055179">
    <property type="entry name" value="Tex-like_central_region"/>
</dbReference>
<accession>A0A2K9NS55</accession>